<dbReference type="InterPro" id="IPR024072">
    <property type="entry name" value="DHFR-like_dom_sf"/>
</dbReference>
<evidence type="ECO:0000256" key="7">
    <source>
        <dbReference type="ARBA" id="ARBA00023002"/>
    </source>
</evidence>
<evidence type="ECO:0000256" key="12">
    <source>
        <dbReference type="PIRSR" id="PIRSR006769-1"/>
    </source>
</evidence>
<feature type="binding site" evidence="13">
    <location>
        <position position="156"/>
    </location>
    <ligand>
        <name>NADP(+)</name>
        <dbReference type="ChEBI" id="CHEBI:58349"/>
    </ligand>
</feature>
<dbReference type="Gene3D" id="3.40.140.10">
    <property type="entry name" value="Cytidine Deaminase, domain 2"/>
    <property type="match status" value="1"/>
</dbReference>
<evidence type="ECO:0000256" key="4">
    <source>
        <dbReference type="ARBA" id="ARBA00005259"/>
    </source>
</evidence>
<gene>
    <name evidence="16" type="primary">ribD</name>
    <name evidence="16" type="ORF">GQS40_05095</name>
</gene>
<keyword evidence="11 16" id="KW-0378">Hydrolase</keyword>
<name>A0A6L7ABB5_LEULA</name>
<accession>A0A6L7ABB5</accession>
<dbReference type="PIRSF" id="PIRSF006769">
    <property type="entry name" value="RibD"/>
    <property type="match status" value="1"/>
</dbReference>
<evidence type="ECO:0000256" key="9">
    <source>
        <dbReference type="ARBA" id="ARBA00049861"/>
    </source>
</evidence>
<keyword evidence="7 11" id="KW-0560">Oxidoreductase</keyword>
<evidence type="ECO:0000256" key="2">
    <source>
        <dbReference type="ARBA" id="ARBA00004882"/>
    </source>
</evidence>
<feature type="domain" description="CMP/dCMP-type deaminase" evidence="15">
    <location>
        <begin position="1"/>
        <end position="116"/>
    </location>
</feature>
<dbReference type="RefSeq" id="WP_029509355.1">
    <property type="nucleotide sequence ID" value="NZ_DAITWI010000001.1"/>
</dbReference>
<comment type="caution">
    <text evidence="16">The sequence shown here is derived from an EMBL/GenBank/DDBJ whole genome shotgun (WGS) entry which is preliminary data.</text>
</comment>
<dbReference type="GO" id="GO:0008703">
    <property type="term" value="F:5-amino-6-(5-phosphoribosylamino)uracil reductase activity"/>
    <property type="evidence" value="ECO:0007669"/>
    <property type="project" value="UniProtKB-EC"/>
</dbReference>
<dbReference type="InterPro" id="IPR002125">
    <property type="entry name" value="CMP_dCMP_dom"/>
</dbReference>
<proteinExistence type="inferred from homology"/>
<dbReference type="AlphaFoldDB" id="A0A6L7ABB5"/>
<dbReference type="GO" id="GO:0046872">
    <property type="term" value="F:metal ion binding"/>
    <property type="evidence" value="ECO:0007669"/>
    <property type="project" value="UniProtKB-KW"/>
</dbReference>
<feature type="binding site" evidence="14">
    <location>
        <position position="87"/>
    </location>
    <ligand>
        <name>Zn(2+)</name>
        <dbReference type="ChEBI" id="CHEBI:29105"/>
        <note>catalytic</note>
    </ligand>
</feature>
<dbReference type="Proteomes" id="UP000478636">
    <property type="component" value="Unassembled WGS sequence"/>
</dbReference>
<feature type="active site" description="Proton donor" evidence="12">
    <location>
        <position position="53"/>
    </location>
</feature>
<dbReference type="InterPro" id="IPR002734">
    <property type="entry name" value="RibDG_C"/>
</dbReference>
<dbReference type="InterPro" id="IPR004794">
    <property type="entry name" value="Eubact_RibD"/>
</dbReference>
<dbReference type="NCBIfam" id="TIGR00326">
    <property type="entry name" value="eubact_ribD"/>
    <property type="match status" value="1"/>
</dbReference>
<evidence type="ECO:0000256" key="14">
    <source>
        <dbReference type="PIRSR" id="PIRSR006769-3"/>
    </source>
</evidence>
<protein>
    <recommendedName>
        <fullName evidence="11">Riboflavin biosynthesis protein RibD</fullName>
    </recommendedName>
    <domain>
        <recommendedName>
            <fullName evidence="11">Diaminohydroxyphosphoribosylaminopyrimidine deaminase</fullName>
            <shortName evidence="11">DRAP deaminase</shortName>
            <ecNumber evidence="11">3.5.4.26</ecNumber>
        </recommendedName>
        <alternativeName>
            <fullName evidence="11">Riboflavin-specific deaminase</fullName>
        </alternativeName>
    </domain>
    <domain>
        <recommendedName>
            <fullName evidence="11">5-amino-6-(5-phosphoribosylamino)uracil reductase</fullName>
            <ecNumber evidence="11">1.1.1.193</ecNumber>
        </recommendedName>
        <alternativeName>
            <fullName evidence="11">HTP reductase</fullName>
        </alternativeName>
    </domain>
</protein>
<keyword evidence="11" id="KW-0686">Riboflavin biosynthesis</keyword>
<feature type="binding site" evidence="13">
    <location>
        <begin position="282"/>
        <end position="288"/>
    </location>
    <ligand>
        <name>NADP(+)</name>
        <dbReference type="ChEBI" id="CHEBI:58349"/>
    </ligand>
</feature>
<keyword evidence="8" id="KW-0511">Multifunctional enzyme</keyword>
<feature type="binding site" evidence="14">
    <location>
        <position position="78"/>
    </location>
    <ligand>
        <name>Zn(2+)</name>
        <dbReference type="ChEBI" id="CHEBI:29105"/>
        <note>catalytic</note>
    </ligand>
</feature>
<organism evidence="16 17">
    <name type="scientific">Leuconostoc lactis</name>
    <dbReference type="NCBI Taxonomy" id="1246"/>
    <lineage>
        <taxon>Bacteria</taxon>
        <taxon>Bacillati</taxon>
        <taxon>Bacillota</taxon>
        <taxon>Bacilli</taxon>
        <taxon>Lactobacillales</taxon>
        <taxon>Lactobacillaceae</taxon>
        <taxon>Leuconostoc</taxon>
    </lineage>
</organism>
<dbReference type="PANTHER" id="PTHR38011">
    <property type="entry name" value="DIHYDROFOLATE REDUCTASE FAMILY PROTEIN (AFU_ORTHOLOGUE AFUA_8G06820)"/>
    <property type="match status" value="1"/>
</dbReference>
<comment type="function">
    <text evidence="1 11">Converts 2,5-diamino-6-(ribosylamino)-4(3h)-pyrimidinone 5'-phosphate into 5-amino-6-(ribosylamino)-2,4(1h,3h)-pyrimidinedione 5'-phosphate.</text>
</comment>
<evidence type="ECO:0000256" key="13">
    <source>
        <dbReference type="PIRSR" id="PIRSR006769-2"/>
    </source>
</evidence>
<comment type="catalytic activity">
    <reaction evidence="9 11">
        <text>5-amino-6-(5-phospho-D-ribitylamino)uracil + NADP(+) = 5-amino-6-(5-phospho-D-ribosylamino)uracil + NADPH + H(+)</text>
        <dbReference type="Rhea" id="RHEA:17845"/>
        <dbReference type="ChEBI" id="CHEBI:15378"/>
        <dbReference type="ChEBI" id="CHEBI:57783"/>
        <dbReference type="ChEBI" id="CHEBI:58349"/>
        <dbReference type="ChEBI" id="CHEBI:58421"/>
        <dbReference type="ChEBI" id="CHEBI:58453"/>
        <dbReference type="EC" id="1.1.1.193"/>
    </reaction>
</comment>
<dbReference type="Pfam" id="PF00383">
    <property type="entry name" value="dCMP_cyt_deam_1"/>
    <property type="match status" value="1"/>
</dbReference>
<comment type="similarity">
    <text evidence="4 11">In the N-terminal section; belongs to the cytidine and deoxycytidylate deaminase family.</text>
</comment>
<evidence type="ECO:0000259" key="15">
    <source>
        <dbReference type="PROSITE" id="PS51747"/>
    </source>
</evidence>
<evidence type="ECO:0000256" key="1">
    <source>
        <dbReference type="ARBA" id="ARBA00002151"/>
    </source>
</evidence>
<dbReference type="InterPro" id="IPR050765">
    <property type="entry name" value="Riboflavin_Biosynth_HTPR"/>
</dbReference>
<feature type="binding site" evidence="13">
    <location>
        <position position="206"/>
    </location>
    <ligand>
        <name>substrate</name>
    </ligand>
</feature>
<feature type="binding site" evidence="13">
    <location>
        <position position="186"/>
    </location>
    <ligand>
        <name>substrate</name>
    </ligand>
</feature>
<evidence type="ECO:0000313" key="17">
    <source>
        <dbReference type="Proteomes" id="UP000478636"/>
    </source>
</evidence>
<evidence type="ECO:0000256" key="3">
    <source>
        <dbReference type="ARBA" id="ARBA00004910"/>
    </source>
</evidence>
<comment type="pathway">
    <text evidence="2 11">Cofactor biosynthesis; riboflavin biosynthesis; 5-amino-6-(D-ribitylamino)uracil from GTP: step 2/4.</text>
</comment>
<evidence type="ECO:0000256" key="6">
    <source>
        <dbReference type="ARBA" id="ARBA00022857"/>
    </source>
</evidence>
<evidence type="ECO:0000313" key="16">
    <source>
        <dbReference type="EMBL" id="MWN21052.1"/>
    </source>
</evidence>
<feature type="binding site" evidence="13">
    <location>
        <position position="202"/>
    </location>
    <ligand>
        <name>NADP(+)</name>
        <dbReference type="ChEBI" id="CHEBI:58349"/>
    </ligand>
</feature>
<sequence>MDDLTGLRLAAIAAAKAQPEQTFENPRVGAVIVKADQVLAVGWHERFGGAHAEMNAFHHLDDPRHARGATLYVTLEPCAVRGKVAACAETMLDWGLARVVIGDLDPNPATHGLGVQKLRAAGISVVVLDTDDSRQLNPAFYQYHEQHQPYIQLKLAQSHNGYVSAVRGQRSKITDAVADLDVHRQRARHSAIIVGSETWRIDQPRLTVRGVMLTHRQPQRVVIDRRGRLAHEPAARLKDWLVYTENAQFAQQENVVLMSAGLPGVIADLGRRGMQSVMVEGGPTLITSFLQAQLWHECLIYIADRLLANGVSGVVLPQLPDDIQRIGHTQRKRYINQEVATCLQASRKPLVV</sequence>
<comment type="cofactor">
    <cofactor evidence="11 14">
        <name>Zn(2+)</name>
        <dbReference type="ChEBI" id="CHEBI:29105"/>
    </cofactor>
    <text evidence="11 14">Binds 1 zinc ion.</text>
</comment>
<dbReference type="Gene3D" id="3.40.430.10">
    <property type="entry name" value="Dihydrofolate Reductase, subunit A"/>
    <property type="match status" value="1"/>
</dbReference>
<dbReference type="EC" id="3.5.4.26" evidence="11"/>
<reference evidence="16 17" key="1">
    <citation type="submission" date="2019-12" db="EMBL/GenBank/DDBJ databases">
        <title>Complete genome sequence of Leuconostoc lactis strain AVN1 provides insights into metabolic potential.</title>
        <authorList>
            <person name="Besrour N."/>
            <person name="Najjari A."/>
            <person name="Fhoula I."/>
            <person name="Jaballah S."/>
            <person name="Klibi N."/>
            <person name="Ouzari H.I."/>
        </authorList>
    </citation>
    <scope>NUCLEOTIDE SEQUENCE [LARGE SCALE GENOMIC DNA]</scope>
    <source>
        <strain evidence="16 17">AVN1</strain>
    </source>
</reference>
<dbReference type="GO" id="GO:0009231">
    <property type="term" value="P:riboflavin biosynthetic process"/>
    <property type="evidence" value="ECO:0007669"/>
    <property type="project" value="UniProtKB-UniPathway"/>
</dbReference>
<dbReference type="GO" id="GO:0008835">
    <property type="term" value="F:diaminohydroxyphosphoribosylaminopyrimidine deaminase activity"/>
    <property type="evidence" value="ECO:0007669"/>
    <property type="project" value="UniProtKB-EC"/>
</dbReference>
<evidence type="ECO:0000256" key="10">
    <source>
        <dbReference type="ARBA" id="ARBA00049886"/>
    </source>
</evidence>
<comment type="pathway">
    <text evidence="3 11">Cofactor biosynthesis; riboflavin biosynthesis; 5-amino-6-(D-ribitylamino)uracil from GTP: step 3/4.</text>
</comment>
<evidence type="ECO:0000256" key="8">
    <source>
        <dbReference type="ARBA" id="ARBA00023268"/>
    </source>
</evidence>
<dbReference type="EC" id="1.1.1.193" evidence="11"/>
<dbReference type="Pfam" id="PF01872">
    <property type="entry name" value="RibD_C"/>
    <property type="match status" value="1"/>
</dbReference>
<dbReference type="SUPFAM" id="SSF53597">
    <property type="entry name" value="Dihydrofolate reductase-like"/>
    <property type="match status" value="1"/>
</dbReference>
<feature type="binding site" evidence="13">
    <location>
        <position position="198"/>
    </location>
    <ligand>
        <name>NADP(+)</name>
        <dbReference type="ChEBI" id="CHEBI:58349"/>
    </ligand>
</feature>
<keyword evidence="11 14" id="KW-0479">Metal-binding</keyword>
<dbReference type="InterPro" id="IPR016193">
    <property type="entry name" value="Cytidine_deaminase-like"/>
</dbReference>
<feature type="binding site" evidence="13">
    <location>
        <position position="209"/>
    </location>
    <ligand>
        <name>substrate</name>
    </ligand>
</feature>
<comment type="similarity">
    <text evidence="5 11">In the C-terminal section; belongs to the HTP reductase family.</text>
</comment>
<dbReference type="PROSITE" id="PS51747">
    <property type="entry name" value="CYT_DCMP_DEAMINASES_2"/>
    <property type="match status" value="1"/>
</dbReference>
<evidence type="ECO:0000256" key="5">
    <source>
        <dbReference type="ARBA" id="ARBA00007417"/>
    </source>
</evidence>
<evidence type="ECO:0000256" key="11">
    <source>
        <dbReference type="PIRNR" id="PIRNR006769"/>
    </source>
</evidence>
<feature type="binding site" evidence="14">
    <location>
        <position position="51"/>
    </location>
    <ligand>
        <name>Zn(2+)</name>
        <dbReference type="ChEBI" id="CHEBI:29105"/>
        <note>catalytic</note>
    </ligand>
</feature>
<keyword evidence="11 14" id="KW-0862">Zinc</keyword>
<dbReference type="CDD" id="cd01284">
    <property type="entry name" value="Riboflavin_deaminase-reductase"/>
    <property type="match status" value="1"/>
</dbReference>
<keyword evidence="6 11" id="KW-0521">NADP</keyword>
<comment type="catalytic activity">
    <reaction evidence="10 11">
        <text>2,5-diamino-6-hydroxy-4-(5-phosphoribosylamino)-pyrimidine + H2O + H(+) = 5-amino-6-(5-phospho-D-ribosylamino)uracil + NH4(+)</text>
        <dbReference type="Rhea" id="RHEA:21868"/>
        <dbReference type="ChEBI" id="CHEBI:15377"/>
        <dbReference type="ChEBI" id="CHEBI:15378"/>
        <dbReference type="ChEBI" id="CHEBI:28938"/>
        <dbReference type="ChEBI" id="CHEBI:58453"/>
        <dbReference type="ChEBI" id="CHEBI:58614"/>
        <dbReference type="EC" id="3.5.4.26"/>
    </reaction>
</comment>
<feature type="binding site" evidence="13">
    <location>
        <position position="280"/>
    </location>
    <ligand>
        <name>substrate</name>
    </ligand>
</feature>
<dbReference type="PANTHER" id="PTHR38011:SF7">
    <property type="entry name" value="2,5-DIAMINO-6-RIBOSYLAMINO-4(3H)-PYRIMIDINONE 5'-PHOSPHATE REDUCTASE"/>
    <property type="match status" value="1"/>
</dbReference>
<dbReference type="EMBL" id="WSZI01000013">
    <property type="protein sequence ID" value="MWN21052.1"/>
    <property type="molecule type" value="Genomic_DNA"/>
</dbReference>
<dbReference type="UniPathway" id="UPA00275">
    <property type="reaction ID" value="UER00401"/>
</dbReference>
<dbReference type="SUPFAM" id="SSF53927">
    <property type="entry name" value="Cytidine deaminase-like"/>
    <property type="match status" value="1"/>
</dbReference>